<evidence type="ECO:0008006" key="3">
    <source>
        <dbReference type="Google" id="ProtNLM"/>
    </source>
</evidence>
<evidence type="ECO:0000313" key="1">
    <source>
        <dbReference type="EMBL" id="CAH0993969.1"/>
    </source>
</evidence>
<name>A0ABM9AJT9_9BACT</name>
<organism evidence="1 2">
    <name type="scientific">Emticicia aquatica</name>
    <dbReference type="NCBI Taxonomy" id="1681835"/>
    <lineage>
        <taxon>Bacteria</taxon>
        <taxon>Pseudomonadati</taxon>
        <taxon>Bacteroidota</taxon>
        <taxon>Cytophagia</taxon>
        <taxon>Cytophagales</taxon>
        <taxon>Leadbetterellaceae</taxon>
        <taxon>Emticicia</taxon>
    </lineage>
</organism>
<gene>
    <name evidence="1" type="ORF">EMA8858_00074</name>
</gene>
<comment type="caution">
    <text evidence="1">The sequence shown here is derived from an EMBL/GenBank/DDBJ whole genome shotgun (WGS) entry which is preliminary data.</text>
</comment>
<sequence length="219" mass="25272">MLTLLYLFLSAMITPTINLSKNEWKKIPENHFSNATDGKEATQETTVKLKADEHFLWVEFDCKQNPFVNQNTYNQHNSEMYNQEVFELFVAEGSKTPTRYLELEINPNNVIFAGWIENPTKEAPKSCQFVSHKEAKIIHSITKTKDSWSGKMQIPWDLLGGKSENYRINFYRIISLKSHTNSDWKGTPNTCAYLCWSPTMSGATPRFHRPDAFGLLKVL</sequence>
<reference evidence="1" key="1">
    <citation type="submission" date="2021-12" db="EMBL/GenBank/DDBJ databases">
        <authorList>
            <person name="Rodrigo-Torres L."/>
            <person name="Arahal R. D."/>
            <person name="Lucena T."/>
        </authorList>
    </citation>
    <scope>NUCLEOTIDE SEQUENCE</scope>
    <source>
        <strain evidence="1">CECT 8858</strain>
    </source>
</reference>
<accession>A0ABM9AJT9</accession>
<keyword evidence="2" id="KW-1185">Reference proteome</keyword>
<dbReference type="Gene3D" id="2.60.40.1190">
    <property type="match status" value="1"/>
</dbReference>
<dbReference type="Proteomes" id="UP000837932">
    <property type="component" value="Unassembled WGS sequence"/>
</dbReference>
<dbReference type="CDD" id="cd09620">
    <property type="entry name" value="CBM9_like_3"/>
    <property type="match status" value="1"/>
</dbReference>
<dbReference type="EMBL" id="CAKLPY010000001">
    <property type="protein sequence ID" value="CAH0993969.1"/>
    <property type="molecule type" value="Genomic_DNA"/>
</dbReference>
<evidence type="ECO:0000313" key="2">
    <source>
        <dbReference type="Proteomes" id="UP000837932"/>
    </source>
</evidence>
<dbReference type="SUPFAM" id="SSF49344">
    <property type="entry name" value="CBD9-like"/>
    <property type="match status" value="1"/>
</dbReference>
<dbReference type="RefSeq" id="WP_238803732.1">
    <property type="nucleotide sequence ID" value="NZ_CAKLPY010000001.1"/>
</dbReference>
<protein>
    <recommendedName>
        <fullName evidence="3">Carbohydrate-binding domain-containing protein</fullName>
    </recommendedName>
</protein>
<proteinExistence type="predicted"/>